<reference evidence="1 2" key="1">
    <citation type="submission" date="2017-02" db="EMBL/GenBank/DDBJ databases">
        <authorList>
            <person name="Peterson S.W."/>
        </authorList>
    </citation>
    <scope>NUCLEOTIDE SEQUENCE [LARGE SCALE GENOMIC DNA]</scope>
    <source>
        <strain evidence="1 2">ATCC 700028</strain>
    </source>
</reference>
<accession>A0A1T4MD21</accession>
<dbReference type="SUPFAM" id="SSF51182">
    <property type="entry name" value="RmlC-like cupins"/>
    <property type="match status" value="1"/>
</dbReference>
<dbReference type="STRING" id="180163.SAMN02745174_01157"/>
<sequence>MEMNEKVLEELIRKVILNELEKNGKKEIKFMDKSGIGVIKAQEIERERFDTGNPNDEVYVTDLFNLTESPRMGAGMMEMIKSAFDWTLNYDEIDYIIEGRLEIEIDGRKIVGEKGDVMVIPKNSSITFSAPEYAKFVYVVYPANWQEQQ</sequence>
<proteinExistence type="predicted"/>
<dbReference type="PANTHER" id="PTHR36169:SF1">
    <property type="entry name" value="ACETATE KINASE EUTQ"/>
    <property type="match status" value="1"/>
</dbReference>
<organism evidence="1 2">
    <name type="scientific">Cetobacterium ceti</name>
    <dbReference type="NCBI Taxonomy" id="180163"/>
    <lineage>
        <taxon>Bacteria</taxon>
        <taxon>Fusobacteriati</taxon>
        <taxon>Fusobacteriota</taxon>
        <taxon>Fusobacteriia</taxon>
        <taxon>Fusobacteriales</taxon>
        <taxon>Fusobacteriaceae</taxon>
        <taxon>Cetobacterium</taxon>
    </lineage>
</organism>
<dbReference type="InterPro" id="IPR011051">
    <property type="entry name" value="RmlC_Cupin_sf"/>
</dbReference>
<dbReference type="AlphaFoldDB" id="A0A1T4MD21"/>
<dbReference type="CDD" id="cd02228">
    <property type="entry name" value="cupin_EutQ"/>
    <property type="match status" value="1"/>
</dbReference>
<protein>
    <submittedName>
        <fullName evidence="1">Ethanolamine utilization protein EutQ</fullName>
    </submittedName>
</protein>
<evidence type="ECO:0000313" key="2">
    <source>
        <dbReference type="Proteomes" id="UP000191153"/>
    </source>
</evidence>
<dbReference type="EMBL" id="FUWX01000008">
    <property type="protein sequence ID" value="SJZ64634.1"/>
    <property type="molecule type" value="Genomic_DNA"/>
</dbReference>
<name>A0A1T4MD21_9FUSO</name>
<evidence type="ECO:0000313" key="1">
    <source>
        <dbReference type="EMBL" id="SJZ64634.1"/>
    </source>
</evidence>
<dbReference type="InterPro" id="IPR014710">
    <property type="entry name" value="RmlC-like_jellyroll"/>
</dbReference>
<dbReference type="Proteomes" id="UP000191153">
    <property type="component" value="Unassembled WGS sequence"/>
</dbReference>
<dbReference type="Gene3D" id="2.60.120.10">
    <property type="entry name" value="Jelly Rolls"/>
    <property type="match status" value="1"/>
</dbReference>
<dbReference type="Pfam" id="PF06249">
    <property type="entry name" value="EutQ"/>
    <property type="match status" value="1"/>
</dbReference>
<dbReference type="PANTHER" id="PTHR36169">
    <property type="entry name" value="ETHANOLAMINE UTILIZATION PROTEIN EUTQ"/>
    <property type="match status" value="1"/>
</dbReference>
<keyword evidence="2" id="KW-1185">Reference proteome</keyword>
<gene>
    <name evidence="1" type="ORF">SAMN02745174_01157</name>
</gene>
<dbReference type="InterPro" id="IPR010424">
    <property type="entry name" value="EutQ"/>
</dbReference>